<organism evidence="1 2">
    <name type="scientific">Streptomyces blastmyceticus</name>
    <dbReference type="NCBI Taxonomy" id="68180"/>
    <lineage>
        <taxon>Bacteria</taxon>
        <taxon>Bacillati</taxon>
        <taxon>Actinomycetota</taxon>
        <taxon>Actinomycetes</taxon>
        <taxon>Kitasatosporales</taxon>
        <taxon>Streptomycetaceae</taxon>
        <taxon>Streptomyces</taxon>
    </lineage>
</organism>
<gene>
    <name evidence="1" type="ORF">GCM10010319_15580</name>
</gene>
<dbReference type="Proteomes" id="UP001500063">
    <property type="component" value="Unassembled WGS sequence"/>
</dbReference>
<accession>A0ABN0WKD7</accession>
<evidence type="ECO:0000313" key="2">
    <source>
        <dbReference type="Proteomes" id="UP001500063"/>
    </source>
</evidence>
<keyword evidence="2" id="KW-1185">Reference proteome</keyword>
<evidence type="ECO:0008006" key="3">
    <source>
        <dbReference type="Google" id="ProtNLM"/>
    </source>
</evidence>
<proteinExistence type="predicted"/>
<evidence type="ECO:0000313" key="1">
    <source>
        <dbReference type="EMBL" id="GAA0340413.1"/>
    </source>
</evidence>
<comment type="caution">
    <text evidence="1">The sequence shown here is derived from an EMBL/GenBank/DDBJ whole genome shotgun (WGS) entry which is preliminary data.</text>
</comment>
<reference evidence="1 2" key="1">
    <citation type="journal article" date="2019" name="Int. J. Syst. Evol. Microbiol.">
        <title>The Global Catalogue of Microorganisms (GCM) 10K type strain sequencing project: providing services to taxonomists for standard genome sequencing and annotation.</title>
        <authorList>
            <consortium name="The Broad Institute Genomics Platform"/>
            <consortium name="The Broad Institute Genome Sequencing Center for Infectious Disease"/>
            <person name="Wu L."/>
            <person name="Ma J."/>
        </authorList>
    </citation>
    <scope>NUCLEOTIDE SEQUENCE [LARGE SCALE GENOMIC DNA]</scope>
    <source>
        <strain evidence="1 2">JCM 4565</strain>
    </source>
</reference>
<name>A0ABN0WKD7_9ACTN</name>
<dbReference type="InterPro" id="IPR046300">
    <property type="entry name" value="DUF6415"/>
</dbReference>
<sequence length="192" mass="20867">MPYFPYTAYTGGGLTYVRPPAPLAAEAPTAIEDVVREATAMDRWLPAPSRVRDLTDRLRDFIGQAAPALEAAAGQRDANDPARRDALAAAKEARYRLRIGPGNGYASAITFARSLGRAAETLLQCRRQLEAIVPVAGTSGYAVIVVTDAETCDVCVEFGRARHAAELRYDWSGMKRANTLLGAHRRDVHPTR</sequence>
<dbReference type="EMBL" id="BAAABW010000008">
    <property type="protein sequence ID" value="GAA0340413.1"/>
    <property type="molecule type" value="Genomic_DNA"/>
</dbReference>
<dbReference type="Pfam" id="PF19979">
    <property type="entry name" value="DUF6415"/>
    <property type="match status" value="1"/>
</dbReference>
<protein>
    <recommendedName>
        <fullName evidence="3">Aldehyde dehydrogenase domain-containing protein</fullName>
    </recommendedName>
</protein>
<dbReference type="RefSeq" id="WP_344117083.1">
    <property type="nucleotide sequence ID" value="NZ_BAAABW010000008.1"/>
</dbReference>